<dbReference type="SUPFAM" id="SSF81648">
    <property type="entry name" value="a domain/subunit of cytochrome bc1 complex (Ubiquinol-cytochrome c reductase)"/>
    <property type="match status" value="1"/>
</dbReference>
<dbReference type="PIRSF" id="PIRSF038885">
    <property type="entry name" value="COB"/>
    <property type="match status" value="1"/>
</dbReference>
<feature type="transmembrane region" description="Helical" evidence="16">
    <location>
        <begin position="76"/>
        <end position="97"/>
    </location>
</feature>
<feature type="transmembrane region" description="Helical" evidence="16">
    <location>
        <begin position="359"/>
        <end position="378"/>
    </location>
</feature>
<evidence type="ECO:0000256" key="9">
    <source>
        <dbReference type="ARBA" id="ARBA00022982"/>
    </source>
</evidence>
<feature type="domain" description="Cytochrome b/b6 C-terminal region profile" evidence="18">
    <location>
        <begin position="211"/>
        <end position="381"/>
    </location>
</feature>
<evidence type="ECO:0000256" key="15">
    <source>
        <dbReference type="PIRSR" id="PIRSR038885-2"/>
    </source>
</evidence>
<organism evidence="19">
    <name type="scientific">Renouxia sp</name>
    <dbReference type="NCBI Taxonomy" id="2485823"/>
    <lineage>
        <taxon>Eukaryota</taxon>
        <taxon>Rhodophyta</taxon>
        <taxon>Florideophyceae</taxon>
        <taxon>Corallinophycidae</taxon>
        <taxon>Rhodogorgonales</taxon>
        <taxon>Rhodogorgonaceae</taxon>
        <taxon>Renouxia</taxon>
    </lineage>
</organism>
<protein>
    <recommendedName>
        <fullName evidence="2 16">Cytochrome b</fullName>
    </recommendedName>
</protein>
<dbReference type="InterPro" id="IPR005797">
    <property type="entry name" value="Cyt_b/b6_N"/>
</dbReference>
<dbReference type="GO" id="GO:0046872">
    <property type="term" value="F:metal ion binding"/>
    <property type="evidence" value="ECO:0007669"/>
    <property type="project" value="UniProtKB-UniRule"/>
</dbReference>
<comment type="subcellular location">
    <subcellularLocation>
        <location evidence="1">Mitochondrion inner membrane</location>
        <topology evidence="1">Multi-pass membrane protein</topology>
    </subcellularLocation>
</comment>
<feature type="binding site" description="axial binding residue" evidence="15">
    <location>
        <position position="96"/>
    </location>
    <ligand>
        <name>heme b</name>
        <dbReference type="ChEBI" id="CHEBI:60344"/>
        <label>b566</label>
    </ligand>
    <ligandPart>
        <name>Fe</name>
        <dbReference type="ChEBI" id="CHEBI:18248"/>
    </ligandPart>
</feature>
<evidence type="ECO:0000256" key="6">
    <source>
        <dbReference type="ARBA" id="ARBA00022692"/>
    </source>
</evidence>
<keyword evidence="9 16" id="KW-0249">Electron transport</keyword>
<geneLocation type="mitochondrion" evidence="19"/>
<dbReference type="PANTHER" id="PTHR19271">
    <property type="entry name" value="CYTOCHROME B"/>
    <property type="match status" value="1"/>
</dbReference>
<dbReference type="GO" id="GO:0005743">
    <property type="term" value="C:mitochondrial inner membrane"/>
    <property type="evidence" value="ECO:0007669"/>
    <property type="project" value="UniProtKB-SubCell"/>
</dbReference>
<dbReference type="GO" id="GO:0016491">
    <property type="term" value="F:oxidoreductase activity"/>
    <property type="evidence" value="ECO:0007669"/>
    <property type="project" value="UniProtKB-UniRule"/>
</dbReference>
<evidence type="ECO:0000256" key="16">
    <source>
        <dbReference type="RuleBase" id="RU362117"/>
    </source>
</evidence>
<dbReference type="CDD" id="cd00284">
    <property type="entry name" value="Cytochrome_b_N"/>
    <property type="match status" value="1"/>
</dbReference>
<dbReference type="InterPro" id="IPR048259">
    <property type="entry name" value="Cytochrome_b_N_euk/bac"/>
</dbReference>
<keyword evidence="7 15" id="KW-0479">Metal-binding</keyword>
<dbReference type="SUPFAM" id="SSF81342">
    <property type="entry name" value="Transmembrane di-heme cytochromes"/>
    <property type="match status" value="1"/>
</dbReference>
<evidence type="ECO:0000256" key="5">
    <source>
        <dbReference type="ARBA" id="ARBA00022660"/>
    </source>
</evidence>
<evidence type="ECO:0000256" key="11">
    <source>
        <dbReference type="ARBA" id="ARBA00023004"/>
    </source>
</evidence>
<keyword evidence="3 16" id="KW-0813">Transport</keyword>
<feature type="domain" description="Cytochrome b/b6 N-terminal region profile" evidence="17">
    <location>
        <begin position="1"/>
        <end position="210"/>
    </location>
</feature>
<dbReference type="GO" id="GO:0045275">
    <property type="term" value="C:respiratory chain complex III"/>
    <property type="evidence" value="ECO:0007669"/>
    <property type="project" value="InterPro"/>
</dbReference>
<evidence type="ECO:0000256" key="8">
    <source>
        <dbReference type="ARBA" id="ARBA00022792"/>
    </source>
</evidence>
<feature type="transmembrane region" description="Helical" evidence="16">
    <location>
        <begin position="289"/>
        <end position="309"/>
    </location>
</feature>
<dbReference type="EMBL" id="MH281622">
    <property type="protein sequence ID" value="AYR06625.1"/>
    <property type="molecule type" value="Genomic_DNA"/>
</dbReference>
<dbReference type="GO" id="GO:0006122">
    <property type="term" value="P:mitochondrial electron transport, ubiquinol to cytochrome c"/>
    <property type="evidence" value="ECO:0007669"/>
    <property type="project" value="TreeGrafter"/>
</dbReference>
<evidence type="ECO:0000259" key="18">
    <source>
        <dbReference type="PROSITE" id="PS51003"/>
    </source>
</evidence>
<keyword evidence="8" id="KW-0999">Mitochondrion inner membrane</keyword>
<keyword evidence="11 15" id="KW-0408">Iron</keyword>
<name>A0A3G3MIK0_9FLOR</name>
<gene>
    <name evidence="19" type="primary">CYTB</name>
</gene>
<feature type="transmembrane region" description="Helical" evidence="16">
    <location>
        <begin position="222"/>
        <end position="247"/>
    </location>
</feature>
<feature type="transmembrane region" description="Helical" evidence="16">
    <location>
        <begin position="321"/>
        <end position="339"/>
    </location>
</feature>
<feature type="binding site" description="axial binding residue" evidence="15">
    <location>
        <position position="82"/>
    </location>
    <ligand>
        <name>heme b</name>
        <dbReference type="ChEBI" id="CHEBI:60344"/>
        <label>b562</label>
    </ligand>
    <ligandPart>
        <name>Fe</name>
        <dbReference type="ChEBI" id="CHEBI:18248"/>
    </ligandPart>
</feature>
<dbReference type="InterPro" id="IPR030689">
    <property type="entry name" value="Cytochrome_b"/>
</dbReference>
<evidence type="ECO:0000256" key="3">
    <source>
        <dbReference type="ARBA" id="ARBA00022448"/>
    </source>
</evidence>
<evidence type="ECO:0000256" key="12">
    <source>
        <dbReference type="ARBA" id="ARBA00023128"/>
    </source>
</evidence>
<comment type="similarity">
    <text evidence="16">Belongs to the cytochrome b family.</text>
</comment>
<comment type="cofactor">
    <cofactor evidence="15">
        <name>heme</name>
        <dbReference type="ChEBI" id="CHEBI:30413"/>
    </cofactor>
    <text evidence="15">Binds 2 heme groups non-covalently.</text>
</comment>
<keyword evidence="13 16" id="KW-0472">Membrane</keyword>
<evidence type="ECO:0000256" key="13">
    <source>
        <dbReference type="ARBA" id="ARBA00023136"/>
    </source>
</evidence>
<dbReference type="AlphaFoldDB" id="A0A3G3MIK0"/>
<dbReference type="InterPro" id="IPR005798">
    <property type="entry name" value="Cyt_b/b6_C"/>
</dbReference>
<reference evidence="19" key="1">
    <citation type="journal article" date="2018" name="Genome Biol. Evol.">
        <title>Mitochondrial and Plastid Genomes from Coralline Red Algae Provide Insights into the Incongruent Evolutionary Histories of Organelles.</title>
        <authorList>
            <person name="Lee J."/>
            <person name="Song H.J."/>
            <person name="In Park S."/>
            <person name="Lee Y.M."/>
            <person name="Jeong S.Y."/>
            <person name="Oh Cho T."/>
            <person name="Kim J.H."/>
            <person name="Choi H.G."/>
            <person name="Choi C.G."/>
            <person name="Nelson W.A."/>
            <person name="Fredericq S."/>
            <person name="Bhattacharya D."/>
            <person name="Su Yoon H."/>
        </authorList>
    </citation>
    <scope>NUCLEOTIDE SEQUENCE</scope>
</reference>
<evidence type="ECO:0000256" key="7">
    <source>
        <dbReference type="ARBA" id="ARBA00022723"/>
    </source>
</evidence>
<dbReference type="Pfam" id="PF00033">
    <property type="entry name" value="Cytochrome_B"/>
    <property type="match status" value="1"/>
</dbReference>
<evidence type="ECO:0000256" key="1">
    <source>
        <dbReference type="ARBA" id="ARBA00004448"/>
    </source>
</evidence>
<feature type="binding site" description="axial binding residue" evidence="15">
    <location>
        <position position="197"/>
    </location>
    <ligand>
        <name>heme b</name>
        <dbReference type="ChEBI" id="CHEBI:60344"/>
        <label>b566</label>
    </ligand>
    <ligandPart>
        <name>Fe</name>
        <dbReference type="ChEBI" id="CHEBI:18248"/>
    </ligandPart>
</feature>
<evidence type="ECO:0000256" key="2">
    <source>
        <dbReference type="ARBA" id="ARBA00013531"/>
    </source>
</evidence>
<dbReference type="InterPro" id="IPR016174">
    <property type="entry name" value="Di-haem_cyt_TM"/>
</dbReference>
<dbReference type="Pfam" id="PF00032">
    <property type="entry name" value="Cytochrom_B_C"/>
    <property type="match status" value="1"/>
</dbReference>
<accession>A0A3G3MIK0</accession>
<evidence type="ECO:0000256" key="14">
    <source>
        <dbReference type="PIRSR" id="PIRSR038885-1"/>
    </source>
</evidence>
<feature type="transmembrane region" description="Helical" evidence="16">
    <location>
        <begin position="28"/>
        <end position="55"/>
    </location>
</feature>
<feature type="transmembrane region" description="Helical" evidence="16">
    <location>
        <begin position="141"/>
        <end position="162"/>
    </location>
</feature>
<keyword evidence="6 16" id="KW-0812">Transmembrane</keyword>
<dbReference type="CDD" id="cd00290">
    <property type="entry name" value="cytochrome_b_C"/>
    <property type="match status" value="1"/>
</dbReference>
<comment type="cofactor">
    <cofactor evidence="16">
        <name>heme b</name>
        <dbReference type="ChEBI" id="CHEBI:60344"/>
    </cofactor>
    <text evidence="16">Binds 2 heme groups non-covalently.</text>
</comment>
<evidence type="ECO:0000313" key="19">
    <source>
        <dbReference type="EMBL" id="AYR06625.1"/>
    </source>
</evidence>
<dbReference type="FunFam" id="1.20.810.10:FF:000004">
    <property type="entry name" value="Cytochrome b"/>
    <property type="match status" value="1"/>
</dbReference>
<feature type="binding site" evidence="14">
    <location>
        <position position="202"/>
    </location>
    <ligand>
        <name>a ubiquinone</name>
        <dbReference type="ChEBI" id="CHEBI:16389"/>
    </ligand>
</feature>
<feature type="binding site" description="axial binding residue" evidence="15">
    <location>
        <position position="183"/>
    </location>
    <ligand>
        <name>heme b</name>
        <dbReference type="ChEBI" id="CHEBI:60344"/>
        <label>b562</label>
    </ligand>
    <ligandPart>
        <name>Fe</name>
        <dbReference type="ChEBI" id="CHEBI:18248"/>
    </ligandPart>
</feature>
<evidence type="ECO:0000259" key="17">
    <source>
        <dbReference type="PROSITE" id="PS51002"/>
    </source>
</evidence>
<keyword evidence="10 16" id="KW-1133">Transmembrane helix</keyword>
<dbReference type="InterPro" id="IPR048260">
    <property type="entry name" value="Cytochrome_b_C_euk/bac"/>
</dbReference>
<feature type="transmembrane region" description="Helical" evidence="16">
    <location>
        <begin position="112"/>
        <end position="134"/>
    </location>
</feature>
<dbReference type="PROSITE" id="PS51003">
    <property type="entry name" value="CYTB_CTER"/>
    <property type="match status" value="1"/>
</dbReference>
<comment type="function">
    <text evidence="16">Component of the ubiquinol-cytochrome c reductase complex (complex III or cytochrome b-c1 complex) that is part of the mitochondrial respiratory chain. The b-c1 complex mediates electron transfer from ubiquinol to cytochrome c. Contributes to the generation of a proton gradient across the mitochondrial membrane that is then used for ATP synthesis.</text>
</comment>
<dbReference type="GO" id="GO:0008121">
    <property type="term" value="F:quinol-cytochrome-c reductase activity"/>
    <property type="evidence" value="ECO:0007669"/>
    <property type="project" value="InterPro"/>
</dbReference>
<evidence type="ECO:0000256" key="10">
    <source>
        <dbReference type="ARBA" id="ARBA00022989"/>
    </source>
</evidence>
<dbReference type="InterPro" id="IPR036150">
    <property type="entry name" value="Cyt_b/b6_C_sf"/>
</dbReference>
<dbReference type="PROSITE" id="PS51002">
    <property type="entry name" value="CYTB_NTER"/>
    <property type="match status" value="1"/>
</dbReference>
<evidence type="ECO:0000256" key="4">
    <source>
        <dbReference type="ARBA" id="ARBA00022617"/>
    </source>
</evidence>
<keyword evidence="5 16" id="KW-0679">Respiratory chain</keyword>
<keyword evidence="4 15" id="KW-0349">Heme</keyword>
<dbReference type="PANTHER" id="PTHR19271:SF16">
    <property type="entry name" value="CYTOCHROME B"/>
    <property type="match status" value="1"/>
</dbReference>
<sequence length="381" mass="44040">MRLIKQPPIISVFNNHLIDYPTPINIHYAWNFGFLSSMFLIIQIITGIFLAMHYTPHVNLAFASLEHVMRDVNYGWLLRYIHANGASMFFIVVYMHIFRGLYFGSYTYPRHITWVIGVIILLLMIITAFIGYVLPWGQMSLWAATVITNLVSAIPIIGNSLVSWLWGGFSVDNATLNRFFSLHYLLPFIIAALSLIHLAALHQYGSGNPLGIDSNVDKIVMYPYFIIKDFLGMIVFVLFFSVFIYFYPNLLGHPDNYIEANPMVTPAHIVPEWYFLPFYAILRSIPHKLGGVIIMVFAILVLALLPWIYSSEIKSSRFRPIYRFFYWTIVSCCLILGWIGGMPVEEPYILIGQLASFYYFFYFLIILSSLGKIEYFLLKFK</sequence>
<dbReference type="InterPro" id="IPR027387">
    <property type="entry name" value="Cytb/b6-like_sf"/>
</dbReference>
<proteinExistence type="inferred from homology"/>
<feature type="transmembrane region" description="Helical" evidence="16">
    <location>
        <begin position="182"/>
        <end position="201"/>
    </location>
</feature>
<keyword evidence="12 16" id="KW-0496">Mitochondrion</keyword>
<dbReference type="Gene3D" id="1.20.810.10">
    <property type="entry name" value="Cytochrome Bc1 Complex, Chain C"/>
    <property type="match status" value="1"/>
</dbReference>